<comment type="caution">
    <text evidence="1">The sequence shown here is derived from an EMBL/GenBank/DDBJ whole genome shotgun (WGS) entry which is preliminary data.</text>
</comment>
<sequence>MVLAPIEILTGILQTPCGHPLDISASPSFLRKSMPRQLISIHPIQLIDFNFSTLSPILSTIDHPNNQICVHPQMSSPPANW</sequence>
<reference evidence="1 2" key="1">
    <citation type="submission" date="2017-11" db="EMBL/GenBank/DDBJ databases">
        <title>De novo assembly and phasing of dikaryotic genomes from two isolates of Puccinia coronata f. sp. avenae, the causal agent of oat crown rust.</title>
        <authorList>
            <person name="Miller M.E."/>
            <person name="Zhang Y."/>
            <person name="Omidvar V."/>
            <person name="Sperschneider J."/>
            <person name="Schwessinger B."/>
            <person name="Raley C."/>
            <person name="Palmer J.M."/>
            <person name="Garnica D."/>
            <person name="Upadhyaya N."/>
            <person name="Rathjen J."/>
            <person name="Taylor J.M."/>
            <person name="Park R.F."/>
            <person name="Dodds P.N."/>
            <person name="Hirsch C.D."/>
            <person name="Kianian S.F."/>
            <person name="Figueroa M."/>
        </authorList>
    </citation>
    <scope>NUCLEOTIDE SEQUENCE [LARGE SCALE GENOMIC DNA]</scope>
    <source>
        <strain evidence="1">12NC29</strain>
    </source>
</reference>
<proteinExistence type="predicted"/>
<organism evidence="1 2">
    <name type="scientific">Puccinia coronata f. sp. avenae</name>
    <dbReference type="NCBI Taxonomy" id="200324"/>
    <lineage>
        <taxon>Eukaryota</taxon>
        <taxon>Fungi</taxon>
        <taxon>Dikarya</taxon>
        <taxon>Basidiomycota</taxon>
        <taxon>Pucciniomycotina</taxon>
        <taxon>Pucciniomycetes</taxon>
        <taxon>Pucciniales</taxon>
        <taxon>Pucciniaceae</taxon>
        <taxon>Puccinia</taxon>
    </lineage>
</organism>
<dbReference type="AlphaFoldDB" id="A0A2N5UIA4"/>
<evidence type="ECO:0000313" key="2">
    <source>
        <dbReference type="Proteomes" id="UP000235388"/>
    </source>
</evidence>
<protein>
    <submittedName>
        <fullName evidence="1">Uncharacterized protein</fullName>
    </submittedName>
</protein>
<accession>A0A2N5UIA4</accession>
<dbReference type="Proteomes" id="UP000235388">
    <property type="component" value="Unassembled WGS sequence"/>
</dbReference>
<name>A0A2N5UIA4_9BASI</name>
<dbReference type="EMBL" id="PGCJ01000222">
    <property type="protein sequence ID" value="PLW37427.1"/>
    <property type="molecule type" value="Genomic_DNA"/>
</dbReference>
<gene>
    <name evidence="1" type="ORF">PCANC_14830</name>
</gene>
<keyword evidence="2" id="KW-1185">Reference proteome</keyword>
<evidence type="ECO:0000313" key="1">
    <source>
        <dbReference type="EMBL" id="PLW37427.1"/>
    </source>
</evidence>